<feature type="chain" id="PRO_5015141167" description="Zinc resistance-associated protein" evidence="2">
    <location>
        <begin position="21"/>
        <end position="142"/>
    </location>
</feature>
<feature type="region of interest" description="Disordered" evidence="1">
    <location>
        <begin position="111"/>
        <end position="142"/>
    </location>
</feature>
<dbReference type="EMBL" id="CP027860">
    <property type="protein sequence ID" value="AVP98933.1"/>
    <property type="molecule type" value="Genomic_DNA"/>
</dbReference>
<keyword evidence="4" id="KW-1185">Reference proteome</keyword>
<feature type="region of interest" description="Disordered" evidence="1">
    <location>
        <begin position="22"/>
        <end position="50"/>
    </location>
</feature>
<reference evidence="3 4" key="1">
    <citation type="submission" date="2018-03" db="EMBL/GenBank/DDBJ databases">
        <title>Ahniella affigens gen. nov., sp. nov., a gammaproteobacterium isolated from sandy soil near a stream.</title>
        <authorList>
            <person name="Ko Y."/>
            <person name="Kim J.-H."/>
        </authorList>
    </citation>
    <scope>NUCLEOTIDE SEQUENCE [LARGE SCALE GENOMIC DNA]</scope>
    <source>
        <strain evidence="3 4">D13</strain>
    </source>
</reference>
<evidence type="ECO:0000313" key="4">
    <source>
        <dbReference type="Proteomes" id="UP000241074"/>
    </source>
</evidence>
<evidence type="ECO:0000256" key="2">
    <source>
        <dbReference type="SAM" id="SignalP"/>
    </source>
</evidence>
<gene>
    <name evidence="3" type="ORF">C7S18_17890</name>
</gene>
<organism evidence="3 4">
    <name type="scientific">Ahniella affigens</name>
    <dbReference type="NCBI Taxonomy" id="2021234"/>
    <lineage>
        <taxon>Bacteria</taxon>
        <taxon>Pseudomonadati</taxon>
        <taxon>Pseudomonadota</taxon>
        <taxon>Gammaproteobacteria</taxon>
        <taxon>Lysobacterales</taxon>
        <taxon>Rhodanobacteraceae</taxon>
        <taxon>Ahniella</taxon>
    </lineage>
</organism>
<evidence type="ECO:0000256" key="1">
    <source>
        <dbReference type="SAM" id="MobiDB-lite"/>
    </source>
</evidence>
<accession>A0A2P1PVQ5</accession>
<feature type="signal peptide" evidence="2">
    <location>
        <begin position="1"/>
        <end position="20"/>
    </location>
</feature>
<dbReference type="KEGG" id="xba:C7S18_17890"/>
<proteinExistence type="predicted"/>
<protein>
    <recommendedName>
        <fullName evidence="5">Zinc resistance-associated protein</fullName>
    </recommendedName>
</protein>
<name>A0A2P1PVQ5_9GAMM</name>
<keyword evidence="2" id="KW-0732">Signal</keyword>
<sequence length="142" mass="15258">MKLKLTVILLSAMLLSTAAALPPRGMAGPEPGPGRGQNQPPGPPPDLGQMLDLQGEALAKVDALSEQQHLALFRLHREQMRAERALQEQFRGELAKILNPDQLQRFEQMRAGRRSAGASLRADGQCPDRGPAAQTPAAPAAR</sequence>
<evidence type="ECO:0008006" key="5">
    <source>
        <dbReference type="Google" id="ProtNLM"/>
    </source>
</evidence>
<evidence type="ECO:0000313" key="3">
    <source>
        <dbReference type="EMBL" id="AVP98933.1"/>
    </source>
</evidence>
<dbReference type="AlphaFoldDB" id="A0A2P1PVQ5"/>
<dbReference type="RefSeq" id="WP_106892852.1">
    <property type="nucleotide sequence ID" value="NZ_CP027860.1"/>
</dbReference>
<feature type="compositionally biased region" description="Low complexity" evidence="1">
    <location>
        <begin position="131"/>
        <end position="142"/>
    </location>
</feature>
<reference evidence="3 4" key="2">
    <citation type="submission" date="2018-03" db="EMBL/GenBank/DDBJ databases">
        <authorList>
            <person name="Keele B.F."/>
        </authorList>
    </citation>
    <scope>NUCLEOTIDE SEQUENCE [LARGE SCALE GENOMIC DNA]</scope>
    <source>
        <strain evidence="3 4">D13</strain>
    </source>
</reference>
<dbReference type="Proteomes" id="UP000241074">
    <property type="component" value="Chromosome"/>
</dbReference>